<dbReference type="InterPro" id="IPR014721">
    <property type="entry name" value="Ribsml_uS5_D2-typ_fold_subgr"/>
</dbReference>
<dbReference type="Gene3D" id="3.30.230.10">
    <property type="match status" value="1"/>
</dbReference>
<evidence type="ECO:0000256" key="9">
    <source>
        <dbReference type="SAM" id="MobiDB-lite"/>
    </source>
</evidence>
<dbReference type="InterPro" id="IPR000100">
    <property type="entry name" value="RNase_P"/>
</dbReference>
<evidence type="ECO:0000256" key="7">
    <source>
        <dbReference type="HAMAP-Rule" id="MF_00227"/>
    </source>
</evidence>
<evidence type="ECO:0000256" key="5">
    <source>
        <dbReference type="ARBA" id="ARBA00022801"/>
    </source>
</evidence>
<comment type="similarity">
    <text evidence="7">Belongs to the RnpA family.</text>
</comment>
<keyword evidence="2 7" id="KW-0819">tRNA processing</keyword>
<dbReference type="NCBIfam" id="TIGR00188">
    <property type="entry name" value="rnpA"/>
    <property type="match status" value="1"/>
</dbReference>
<accession>A0A9D1GS56</accession>
<comment type="function">
    <text evidence="1 7">RNaseP catalyzes the removal of the 5'-leader sequence from pre-tRNA to produce the mature 5'-terminus. It can also cleave other RNA substrates such as 4.5S RNA. The protein component plays an auxiliary but essential role in vivo by binding to the 5'-leader sequence and broadening the substrate specificity of the ribozyme.</text>
</comment>
<organism evidence="10 11">
    <name type="scientific">Candidatus Faeciplasma pullistercoris</name>
    <dbReference type="NCBI Taxonomy" id="2840800"/>
    <lineage>
        <taxon>Bacteria</taxon>
        <taxon>Bacillati</taxon>
        <taxon>Bacillota</taxon>
        <taxon>Clostridia</taxon>
        <taxon>Eubacteriales</taxon>
        <taxon>Oscillospiraceae</taxon>
        <taxon>Oscillospiraceae incertae sedis</taxon>
        <taxon>Candidatus Faeciplasma</taxon>
    </lineage>
</organism>
<evidence type="ECO:0000256" key="2">
    <source>
        <dbReference type="ARBA" id="ARBA00022694"/>
    </source>
</evidence>
<name>A0A9D1GS56_9FIRM</name>
<dbReference type="HAMAP" id="MF_00227">
    <property type="entry name" value="RNase_P"/>
    <property type="match status" value="1"/>
</dbReference>
<dbReference type="EC" id="3.1.26.5" evidence="7 8"/>
<dbReference type="InterPro" id="IPR020568">
    <property type="entry name" value="Ribosomal_Su5_D2-typ_SF"/>
</dbReference>
<comment type="subunit">
    <text evidence="7">Consists of a catalytic RNA component (M1 or rnpB) and a protein subunit.</text>
</comment>
<dbReference type="PROSITE" id="PS00648">
    <property type="entry name" value="RIBONUCLEASE_P"/>
    <property type="match status" value="1"/>
</dbReference>
<dbReference type="GO" id="GO:0004526">
    <property type="term" value="F:ribonuclease P activity"/>
    <property type="evidence" value="ECO:0007669"/>
    <property type="project" value="UniProtKB-UniRule"/>
</dbReference>
<evidence type="ECO:0000256" key="4">
    <source>
        <dbReference type="ARBA" id="ARBA00022759"/>
    </source>
</evidence>
<dbReference type="SUPFAM" id="SSF54211">
    <property type="entry name" value="Ribosomal protein S5 domain 2-like"/>
    <property type="match status" value="1"/>
</dbReference>
<proteinExistence type="inferred from homology"/>
<comment type="catalytic activity">
    <reaction evidence="7">
        <text>Endonucleolytic cleavage of RNA, removing 5'-extranucleotides from tRNA precursor.</text>
        <dbReference type="EC" id="3.1.26.5"/>
    </reaction>
</comment>
<protein>
    <recommendedName>
        <fullName evidence="7 8">Ribonuclease P protein component</fullName>
        <shortName evidence="7">RNase P protein</shortName>
        <shortName evidence="7">RNaseP protein</shortName>
        <ecNumber evidence="7 8">3.1.26.5</ecNumber>
    </recommendedName>
    <alternativeName>
        <fullName evidence="7">Protein C5</fullName>
    </alternativeName>
</protein>
<dbReference type="EMBL" id="DVLL01000005">
    <property type="protein sequence ID" value="HIT58319.1"/>
    <property type="molecule type" value="Genomic_DNA"/>
</dbReference>
<sequence>MLYTEILKDSRAFSRLYKKGMFISSAELSAYFLPNKLGVNRFGITVGKKIGNAVKRNRAKRIIRSAYRSEEKRLPVGYDIIFVAREGIEGKKSNEIEWFIGGRLAKGIKTGAGVRQSSLGKNKGVKKPGSGGSGKNNAPKKHDP</sequence>
<dbReference type="AlphaFoldDB" id="A0A9D1GS56"/>
<dbReference type="Proteomes" id="UP000824136">
    <property type="component" value="Unassembled WGS sequence"/>
</dbReference>
<dbReference type="PANTHER" id="PTHR33992">
    <property type="entry name" value="RIBONUCLEASE P PROTEIN COMPONENT"/>
    <property type="match status" value="1"/>
</dbReference>
<gene>
    <name evidence="7 10" type="primary">rnpA</name>
    <name evidence="10" type="ORF">IAC39_01140</name>
</gene>
<evidence type="ECO:0000256" key="8">
    <source>
        <dbReference type="NCBIfam" id="TIGR00188"/>
    </source>
</evidence>
<dbReference type="GO" id="GO:0001682">
    <property type="term" value="P:tRNA 5'-leader removal"/>
    <property type="evidence" value="ECO:0007669"/>
    <property type="project" value="UniProtKB-UniRule"/>
</dbReference>
<comment type="caution">
    <text evidence="10">The sequence shown here is derived from an EMBL/GenBank/DDBJ whole genome shotgun (WGS) entry which is preliminary data.</text>
</comment>
<dbReference type="GO" id="GO:0030677">
    <property type="term" value="C:ribonuclease P complex"/>
    <property type="evidence" value="ECO:0007669"/>
    <property type="project" value="TreeGrafter"/>
</dbReference>
<keyword evidence="4 7" id="KW-0255">Endonuclease</keyword>
<feature type="region of interest" description="Disordered" evidence="9">
    <location>
        <begin position="112"/>
        <end position="144"/>
    </location>
</feature>
<reference evidence="10" key="2">
    <citation type="journal article" date="2021" name="PeerJ">
        <title>Extensive microbial diversity within the chicken gut microbiome revealed by metagenomics and culture.</title>
        <authorList>
            <person name="Gilroy R."/>
            <person name="Ravi A."/>
            <person name="Getino M."/>
            <person name="Pursley I."/>
            <person name="Horton D.L."/>
            <person name="Alikhan N.F."/>
            <person name="Baker D."/>
            <person name="Gharbi K."/>
            <person name="Hall N."/>
            <person name="Watson M."/>
            <person name="Adriaenssens E.M."/>
            <person name="Foster-Nyarko E."/>
            <person name="Jarju S."/>
            <person name="Secka A."/>
            <person name="Antonio M."/>
            <person name="Oren A."/>
            <person name="Chaudhuri R.R."/>
            <person name="La Ragione R."/>
            <person name="Hildebrand F."/>
            <person name="Pallen M.J."/>
        </authorList>
    </citation>
    <scope>NUCLEOTIDE SEQUENCE</scope>
    <source>
        <strain evidence="10">CHK33-4379</strain>
    </source>
</reference>
<evidence type="ECO:0000256" key="1">
    <source>
        <dbReference type="ARBA" id="ARBA00002663"/>
    </source>
</evidence>
<keyword evidence="6 7" id="KW-0694">RNA-binding</keyword>
<evidence type="ECO:0000313" key="10">
    <source>
        <dbReference type="EMBL" id="HIT58319.1"/>
    </source>
</evidence>
<dbReference type="Pfam" id="PF00825">
    <property type="entry name" value="Ribonuclease_P"/>
    <property type="match status" value="1"/>
</dbReference>
<reference evidence="10" key="1">
    <citation type="submission" date="2020-10" db="EMBL/GenBank/DDBJ databases">
        <authorList>
            <person name="Gilroy R."/>
        </authorList>
    </citation>
    <scope>NUCLEOTIDE SEQUENCE</scope>
    <source>
        <strain evidence="10">CHK33-4379</strain>
    </source>
</reference>
<dbReference type="InterPro" id="IPR020539">
    <property type="entry name" value="RNase_P_CS"/>
</dbReference>
<evidence type="ECO:0000256" key="6">
    <source>
        <dbReference type="ARBA" id="ARBA00022884"/>
    </source>
</evidence>
<keyword evidence="3 7" id="KW-0540">Nuclease</keyword>
<evidence type="ECO:0000256" key="3">
    <source>
        <dbReference type="ARBA" id="ARBA00022722"/>
    </source>
</evidence>
<dbReference type="GO" id="GO:0000049">
    <property type="term" value="F:tRNA binding"/>
    <property type="evidence" value="ECO:0007669"/>
    <property type="project" value="UniProtKB-UniRule"/>
</dbReference>
<keyword evidence="5 7" id="KW-0378">Hydrolase</keyword>
<dbReference type="PANTHER" id="PTHR33992:SF1">
    <property type="entry name" value="RIBONUCLEASE P PROTEIN COMPONENT"/>
    <property type="match status" value="1"/>
</dbReference>
<dbReference type="GO" id="GO:0042781">
    <property type="term" value="F:3'-tRNA processing endoribonuclease activity"/>
    <property type="evidence" value="ECO:0007669"/>
    <property type="project" value="TreeGrafter"/>
</dbReference>
<evidence type="ECO:0000313" key="11">
    <source>
        <dbReference type="Proteomes" id="UP000824136"/>
    </source>
</evidence>